<proteinExistence type="predicted"/>
<dbReference type="Proteomes" id="UP000823749">
    <property type="component" value="Chromosome 10"/>
</dbReference>
<gene>
    <name evidence="1" type="ORF">RHGRI_029973</name>
</gene>
<evidence type="ECO:0000313" key="2">
    <source>
        <dbReference type="Proteomes" id="UP000823749"/>
    </source>
</evidence>
<organism evidence="1 2">
    <name type="scientific">Rhododendron griersonianum</name>
    <dbReference type="NCBI Taxonomy" id="479676"/>
    <lineage>
        <taxon>Eukaryota</taxon>
        <taxon>Viridiplantae</taxon>
        <taxon>Streptophyta</taxon>
        <taxon>Embryophyta</taxon>
        <taxon>Tracheophyta</taxon>
        <taxon>Spermatophyta</taxon>
        <taxon>Magnoliopsida</taxon>
        <taxon>eudicotyledons</taxon>
        <taxon>Gunneridae</taxon>
        <taxon>Pentapetalae</taxon>
        <taxon>asterids</taxon>
        <taxon>Ericales</taxon>
        <taxon>Ericaceae</taxon>
        <taxon>Ericoideae</taxon>
        <taxon>Rhodoreae</taxon>
        <taxon>Rhododendron</taxon>
    </lineage>
</organism>
<accession>A0AAV6IPP8</accession>
<name>A0AAV6IPP8_9ERIC</name>
<comment type="caution">
    <text evidence="1">The sequence shown here is derived from an EMBL/GenBank/DDBJ whole genome shotgun (WGS) entry which is preliminary data.</text>
</comment>
<sequence length="57" mass="6224">MRHQPVHQFKGYPNEENNLCIQCGTNLCIGSRAAQMKRTTCASNAAPTCASFQGLPK</sequence>
<keyword evidence="2" id="KW-1185">Reference proteome</keyword>
<evidence type="ECO:0000313" key="1">
    <source>
        <dbReference type="EMBL" id="KAG5529427.1"/>
    </source>
</evidence>
<protein>
    <submittedName>
        <fullName evidence="1">Uncharacterized protein</fullName>
    </submittedName>
</protein>
<dbReference type="EMBL" id="JACTNZ010000010">
    <property type="protein sequence ID" value="KAG5529427.1"/>
    <property type="molecule type" value="Genomic_DNA"/>
</dbReference>
<reference evidence="1" key="1">
    <citation type="submission" date="2020-08" db="EMBL/GenBank/DDBJ databases">
        <title>Plant Genome Project.</title>
        <authorList>
            <person name="Zhang R.-G."/>
        </authorList>
    </citation>
    <scope>NUCLEOTIDE SEQUENCE</scope>
    <source>
        <strain evidence="1">WSP0</strain>
        <tissue evidence="1">Leaf</tissue>
    </source>
</reference>
<dbReference type="AlphaFoldDB" id="A0AAV6IPP8"/>